<protein>
    <submittedName>
        <fullName evidence="1">Uncharacterized protein</fullName>
    </submittedName>
</protein>
<name>A0ABP0FZH0_CLALP</name>
<dbReference type="Proteomes" id="UP001642483">
    <property type="component" value="Unassembled WGS sequence"/>
</dbReference>
<comment type="caution">
    <text evidence="1">The sequence shown here is derived from an EMBL/GenBank/DDBJ whole genome shotgun (WGS) entry which is preliminary data.</text>
</comment>
<reference evidence="1 2" key="1">
    <citation type="submission" date="2024-02" db="EMBL/GenBank/DDBJ databases">
        <authorList>
            <person name="Daric V."/>
            <person name="Darras S."/>
        </authorList>
    </citation>
    <scope>NUCLEOTIDE SEQUENCE [LARGE SCALE GENOMIC DNA]</scope>
</reference>
<dbReference type="EMBL" id="CAWYQH010000098">
    <property type="protein sequence ID" value="CAK8684625.1"/>
    <property type="molecule type" value="Genomic_DNA"/>
</dbReference>
<proteinExistence type="predicted"/>
<evidence type="ECO:0000313" key="2">
    <source>
        <dbReference type="Proteomes" id="UP001642483"/>
    </source>
</evidence>
<evidence type="ECO:0000313" key="1">
    <source>
        <dbReference type="EMBL" id="CAK8684625.1"/>
    </source>
</evidence>
<sequence>MKAVVDAMKAFCAFGRKCCAFGYLSHNASLRRRYLTSHIGKALCAVESLSAATFGFKLPKATSAGESSLALSDIHFFDSAIFGKNLASCVTKVASNDLSPGKRPMPGMVVDAFILEPVCVDFFRSLFTTVPWRYLVLPVENGFSEKIVRSTLRNKSRITVVFPLLFEKEFPLPLALEDEIKPLFGHVEQLRIQHLLLRDVFGWL</sequence>
<accession>A0ABP0FZH0</accession>
<gene>
    <name evidence="1" type="ORF">CVLEPA_LOCUS15609</name>
</gene>
<keyword evidence="2" id="KW-1185">Reference proteome</keyword>
<organism evidence="1 2">
    <name type="scientific">Clavelina lepadiformis</name>
    <name type="common">Light-bulb sea squirt</name>
    <name type="synonym">Ascidia lepadiformis</name>
    <dbReference type="NCBI Taxonomy" id="159417"/>
    <lineage>
        <taxon>Eukaryota</taxon>
        <taxon>Metazoa</taxon>
        <taxon>Chordata</taxon>
        <taxon>Tunicata</taxon>
        <taxon>Ascidiacea</taxon>
        <taxon>Aplousobranchia</taxon>
        <taxon>Clavelinidae</taxon>
        <taxon>Clavelina</taxon>
    </lineage>
</organism>